<organism evidence="2 3">
    <name type="scientific">Gossypium barbadense</name>
    <name type="common">Sea Island cotton</name>
    <name type="synonym">Hibiscus barbadensis</name>
    <dbReference type="NCBI Taxonomy" id="3634"/>
    <lineage>
        <taxon>Eukaryota</taxon>
        <taxon>Viridiplantae</taxon>
        <taxon>Streptophyta</taxon>
        <taxon>Embryophyta</taxon>
        <taxon>Tracheophyta</taxon>
        <taxon>Spermatophyta</taxon>
        <taxon>Magnoliopsida</taxon>
        <taxon>eudicotyledons</taxon>
        <taxon>Gunneridae</taxon>
        <taxon>Pentapetalae</taxon>
        <taxon>rosids</taxon>
        <taxon>malvids</taxon>
        <taxon>Malvales</taxon>
        <taxon>Malvaceae</taxon>
        <taxon>Malvoideae</taxon>
        <taxon>Gossypium</taxon>
    </lineage>
</organism>
<accession>A0A2P5YNC7</accession>
<dbReference type="Proteomes" id="UP000239757">
    <property type="component" value="Unassembled WGS sequence"/>
</dbReference>
<evidence type="ECO:0000313" key="2">
    <source>
        <dbReference type="EMBL" id="PPS17104.1"/>
    </source>
</evidence>
<evidence type="ECO:0000256" key="1">
    <source>
        <dbReference type="SAM" id="MobiDB-lite"/>
    </source>
</evidence>
<dbReference type="EMBL" id="KZ662959">
    <property type="protein sequence ID" value="PPS17104.1"/>
    <property type="molecule type" value="Genomic_DNA"/>
</dbReference>
<feature type="compositionally biased region" description="Basic and acidic residues" evidence="1">
    <location>
        <begin position="25"/>
        <end position="41"/>
    </location>
</feature>
<feature type="region of interest" description="Disordered" evidence="1">
    <location>
        <begin position="22"/>
        <end position="41"/>
    </location>
</feature>
<dbReference type="AlphaFoldDB" id="A0A2P5YNC7"/>
<gene>
    <name evidence="2" type="ORF">GOBAR_AA03467</name>
</gene>
<name>A0A2P5YNC7_GOSBA</name>
<sequence length="107" mass="11934">MKPPHELDERVVVVESVGLHAMRGHHQECPRRPPPRDGGRTDALERLGLYKAVLRAKVCQHFEGLEQHQSLGRLVGGLVYLGETRPYRDHHTLSLQSGDGTLSIVPS</sequence>
<protein>
    <submittedName>
        <fullName evidence="2">Uncharacterized protein</fullName>
    </submittedName>
</protein>
<reference evidence="2 3" key="1">
    <citation type="submission" date="2015-01" db="EMBL/GenBank/DDBJ databases">
        <title>Genome of allotetraploid Gossypium barbadense reveals genomic plasticity and fiber elongation in cotton evolution.</title>
        <authorList>
            <person name="Chen X."/>
            <person name="Liu X."/>
            <person name="Zhao B."/>
            <person name="Zheng H."/>
            <person name="Hu Y."/>
            <person name="Lu G."/>
            <person name="Yang C."/>
            <person name="Chen J."/>
            <person name="Shan C."/>
            <person name="Zhang L."/>
            <person name="Zhou Y."/>
            <person name="Wang L."/>
            <person name="Guo W."/>
            <person name="Bai Y."/>
            <person name="Ruan J."/>
            <person name="Shangguan X."/>
            <person name="Mao Y."/>
            <person name="Jiang J."/>
            <person name="Zhu Y."/>
            <person name="Lei J."/>
            <person name="Kang H."/>
            <person name="Chen S."/>
            <person name="He X."/>
            <person name="Wang R."/>
            <person name="Wang Y."/>
            <person name="Chen J."/>
            <person name="Wang L."/>
            <person name="Yu S."/>
            <person name="Wang B."/>
            <person name="Wei J."/>
            <person name="Song S."/>
            <person name="Lu X."/>
            <person name="Gao Z."/>
            <person name="Gu W."/>
            <person name="Deng X."/>
            <person name="Ma D."/>
            <person name="Wang S."/>
            <person name="Liang W."/>
            <person name="Fang L."/>
            <person name="Cai C."/>
            <person name="Zhu X."/>
            <person name="Zhou B."/>
            <person name="Zhang Y."/>
            <person name="Chen Z."/>
            <person name="Xu S."/>
            <person name="Zhu R."/>
            <person name="Wang S."/>
            <person name="Zhang T."/>
            <person name="Zhao G."/>
        </authorList>
    </citation>
    <scope>NUCLEOTIDE SEQUENCE [LARGE SCALE GENOMIC DNA]</scope>
    <source>
        <strain evidence="3">cv. Xinhai21</strain>
        <tissue evidence="2">Leaf</tissue>
    </source>
</reference>
<evidence type="ECO:0000313" key="3">
    <source>
        <dbReference type="Proteomes" id="UP000239757"/>
    </source>
</evidence>
<proteinExistence type="predicted"/>